<proteinExistence type="predicted"/>
<protein>
    <submittedName>
        <fullName evidence="2">Uncharacterized protein</fullName>
    </submittedName>
</protein>
<sequence>MYKSLPIIPLLLATATAWGPPSSSHLPPCSPRVISLATGIYLNIRGQHAELNQTISLQSLESSSFSQSTFNIQKGELIADIKGGMSIREFNQAVAPTGNAALPGLATYAAAQSTELGLAESLTGVRSHDLPILATIHSDVVAGTQLNKYNLGNATAGCNLGFDLTSY</sequence>
<dbReference type="AlphaFoldDB" id="A0AAN7VZZ5"/>
<feature type="signal peptide" evidence="1">
    <location>
        <begin position="1"/>
        <end position="17"/>
    </location>
</feature>
<keyword evidence="1" id="KW-0732">Signal</keyword>
<dbReference type="EMBL" id="JAVRQU010000015">
    <property type="protein sequence ID" value="KAK5694539.1"/>
    <property type="molecule type" value="Genomic_DNA"/>
</dbReference>
<accession>A0AAN7VZZ5</accession>
<name>A0AAN7VZZ5_9PEZI</name>
<evidence type="ECO:0000313" key="3">
    <source>
        <dbReference type="Proteomes" id="UP001310594"/>
    </source>
</evidence>
<organism evidence="2 3">
    <name type="scientific">Elasticomyces elasticus</name>
    <dbReference type="NCBI Taxonomy" id="574655"/>
    <lineage>
        <taxon>Eukaryota</taxon>
        <taxon>Fungi</taxon>
        <taxon>Dikarya</taxon>
        <taxon>Ascomycota</taxon>
        <taxon>Pezizomycotina</taxon>
        <taxon>Dothideomycetes</taxon>
        <taxon>Dothideomycetidae</taxon>
        <taxon>Mycosphaerellales</taxon>
        <taxon>Teratosphaeriaceae</taxon>
        <taxon>Elasticomyces</taxon>
    </lineage>
</organism>
<reference evidence="2" key="1">
    <citation type="submission" date="2023-08" db="EMBL/GenBank/DDBJ databases">
        <title>Black Yeasts Isolated from many extreme environments.</title>
        <authorList>
            <person name="Coleine C."/>
            <person name="Stajich J.E."/>
            <person name="Selbmann L."/>
        </authorList>
    </citation>
    <scope>NUCLEOTIDE SEQUENCE</scope>
    <source>
        <strain evidence="2">CCFEE 5810</strain>
    </source>
</reference>
<evidence type="ECO:0000256" key="1">
    <source>
        <dbReference type="SAM" id="SignalP"/>
    </source>
</evidence>
<evidence type="ECO:0000313" key="2">
    <source>
        <dbReference type="EMBL" id="KAK5694539.1"/>
    </source>
</evidence>
<dbReference type="Proteomes" id="UP001310594">
    <property type="component" value="Unassembled WGS sequence"/>
</dbReference>
<comment type="caution">
    <text evidence="2">The sequence shown here is derived from an EMBL/GenBank/DDBJ whole genome shotgun (WGS) entry which is preliminary data.</text>
</comment>
<gene>
    <name evidence="2" type="ORF">LTR97_009129</name>
</gene>
<feature type="chain" id="PRO_5042969015" evidence="1">
    <location>
        <begin position="18"/>
        <end position="167"/>
    </location>
</feature>